<reference evidence="1 2" key="1">
    <citation type="journal article" date="2018" name="BMC Genomics">
        <title>Comparative genome analyses reveal sequence features reflecting distinct modes of host-adaptation between dicot and monocot powdery mildew.</title>
        <authorList>
            <person name="Wu Y."/>
            <person name="Ma X."/>
            <person name="Pan Z."/>
            <person name="Kale S.D."/>
            <person name="Song Y."/>
            <person name="King H."/>
            <person name="Zhang Q."/>
            <person name="Presley C."/>
            <person name="Deng X."/>
            <person name="Wei C.I."/>
            <person name="Xiao S."/>
        </authorList>
    </citation>
    <scope>NUCLEOTIDE SEQUENCE [LARGE SCALE GENOMIC DNA]</scope>
    <source>
        <strain evidence="1">UMSG1</strain>
    </source>
</reference>
<accession>A0A420IH35</accession>
<gene>
    <name evidence="1" type="ORF">GcM1_242101</name>
</gene>
<dbReference type="EMBL" id="MCBS01024236">
    <property type="protein sequence ID" value="RKF73866.1"/>
    <property type="molecule type" value="Genomic_DNA"/>
</dbReference>
<dbReference type="AlphaFoldDB" id="A0A420IH35"/>
<protein>
    <submittedName>
        <fullName evidence="1">Uncharacterized protein</fullName>
    </submittedName>
</protein>
<evidence type="ECO:0000313" key="1">
    <source>
        <dbReference type="EMBL" id="RKF73866.1"/>
    </source>
</evidence>
<comment type="caution">
    <text evidence="1">The sequence shown here is derived from an EMBL/GenBank/DDBJ whole genome shotgun (WGS) entry which is preliminary data.</text>
</comment>
<evidence type="ECO:0000313" key="2">
    <source>
        <dbReference type="Proteomes" id="UP000285326"/>
    </source>
</evidence>
<name>A0A420IH35_9PEZI</name>
<dbReference type="Proteomes" id="UP000285326">
    <property type="component" value="Unassembled WGS sequence"/>
</dbReference>
<organism evidence="1 2">
    <name type="scientific">Golovinomyces cichoracearum</name>
    <dbReference type="NCBI Taxonomy" id="62708"/>
    <lineage>
        <taxon>Eukaryota</taxon>
        <taxon>Fungi</taxon>
        <taxon>Dikarya</taxon>
        <taxon>Ascomycota</taxon>
        <taxon>Pezizomycotina</taxon>
        <taxon>Leotiomycetes</taxon>
        <taxon>Erysiphales</taxon>
        <taxon>Erysiphaceae</taxon>
        <taxon>Golovinomyces</taxon>
    </lineage>
</organism>
<sequence>MNNSIWLEENEAIIRKKGQGGSLMVSDLVFPCHGSLKLDENLTKELGLHVDASGIIESGKNADGYWKGDYKVRQRTKKALPIFEGLHLRYTGDFF</sequence>
<proteinExistence type="predicted"/>